<evidence type="ECO:0000256" key="1">
    <source>
        <dbReference type="ARBA" id="ARBA00004117"/>
    </source>
</evidence>
<organism evidence="4 5">
    <name type="scientific">Jiella avicenniae</name>
    <dbReference type="NCBI Taxonomy" id="2907202"/>
    <lineage>
        <taxon>Bacteria</taxon>
        <taxon>Pseudomonadati</taxon>
        <taxon>Pseudomonadota</taxon>
        <taxon>Alphaproteobacteria</taxon>
        <taxon>Hyphomicrobiales</taxon>
        <taxon>Aurantimonadaceae</taxon>
        <taxon>Jiella</taxon>
    </lineage>
</organism>
<comment type="subcellular location">
    <subcellularLocation>
        <location evidence="1">Bacterial flagellum basal body</location>
    </subcellularLocation>
</comment>
<dbReference type="Proteomes" id="UP001139035">
    <property type="component" value="Unassembled WGS sequence"/>
</dbReference>
<name>A0A9X1T9V6_9HYPH</name>
<gene>
    <name evidence="4" type="ORF">LZD57_01725</name>
</gene>
<dbReference type="RefSeq" id="WP_233717382.1">
    <property type="nucleotide sequence ID" value="NZ_JAJUWU010000001.1"/>
</dbReference>
<comment type="similarity">
    <text evidence="2">Belongs to the flagella basal body rod proteins family.</text>
</comment>
<dbReference type="InterPro" id="IPR001444">
    <property type="entry name" value="Flag_bb_rod_N"/>
</dbReference>
<sequence length="126" mass="13784">MDSAYLFGITSQRNAWLTARQAVVAENVANADTPDYKTKDIAPFEDVLNQIGMSMVADNEAHIAMGDGFSEGVARTGQQDWVVNTTDKDVAIEQEMLKAGEVSRAYSLNTSIVKAFHRMLLNTVKG</sequence>
<protein>
    <submittedName>
        <fullName evidence="4">Flagellar basal body protein</fullName>
    </submittedName>
</protein>
<keyword evidence="5" id="KW-1185">Reference proteome</keyword>
<reference evidence="4" key="1">
    <citation type="submission" date="2022-01" db="EMBL/GenBank/DDBJ databases">
        <title>Jiella avicenniae sp. nov., a novel endophytic bacterium isolated from bark of Avicennia marina.</title>
        <authorList>
            <person name="Tuo L."/>
        </authorList>
    </citation>
    <scope>NUCLEOTIDE SEQUENCE</scope>
    <source>
        <strain evidence="4">CBK1P-4</strain>
    </source>
</reference>
<evidence type="ECO:0000313" key="5">
    <source>
        <dbReference type="Proteomes" id="UP001139035"/>
    </source>
</evidence>
<feature type="domain" description="Flagellar basal body rod protein N-terminal" evidence="3">
    <location>
        <begin position="19"/>
        <end position="37"/>
    </location>
</feature>
<keyword evidence="4" id="KW-0282">Flagellum</keyword>
<dbReference type="InterPro" id="IPR019776">
    <property type="entry name" value="Flagellar_basal_body_rod_CS"/>
</dbReference>
<dbReference type="AlphaFoldDB" id="A0A9X1T9V6"/>
<dbReference type="EMBL" id="JAJUWU010000001">
    <property type="protein sequence ID" value="MCE7026698.1"/>
    <property type="molecule type" value="Genomic_DNA"/>
</dbReference>
<proteinExistence type="inferred from homology"/>
<evidence type="ECO:0000259" key="3">
    <source>
        <dbReference type="Pfam" id="PF00460"/>
    </source>
</evidence>
<evidence type="ECO:0000256" key="2">
    <source>
        <dbReference type="ARBA" id="ARBA00009677"/>
    </source>
</evidence>
<evidence type="ECO:0000313" key="4">
    <source>
        <dbReference type="EMBL" id="MCE7026698.1"/>
    </source>
</evidence>
<comment type="caution">
    <text evidence="4">The sequence shown here is derived from an EMBL/GenBank/DDBJ whole genome shotgun (WGS) entry which is preliminary data.</text>
</comment>
<dbReference type="GO" id="GO:0009425">
    <property type="term" value="C:bacterial-type flagellum basal body"/>
    <property type="evidence" value="ECO:0007669"/>
    <property type="project" value="UniProtKB-SubCell"/>
</dbReference>
<dbReference type="PROSITE" id="PS00588">
    <property type="entry name" value="FLAGELLA_BB_ROD"/>
    <property type="match status" value="1"/>
</dbReference>
<keyword evidence="4" id="KW-0966">Cell projection</keyword>
<dbReference type="Pfam" id="PF00460">
    <property type="entry name" value="Flg_bb_rod"/>
    <property type="match status" value="1"/>
</dbReference>
<keyword evidence="4" id="KW-0969">Cilium</keyword>
<accession>A0A9X1T9V6</accession>